<dbReference type="OrthoDB" id="7822146at2759"/>
<reference evidence="1 2" key="2">
    <citation type="journal article" date="2008" name="Bioinformatics">
        <title>Assembly reconciliation.</title>
        <authorList>
            <person name="Zimin A.V."/>
            <person name="Smith D.R."/>
            <person name="Sutton G."/>
            <person name="Yorke J.A."/>
        </authorList>
    </citation>
    <scope>NUCLEOTIDE SEQUENCE [LARGE SCALE GENOMIC DNA]</scope>
    <source>
        <strain evidence="1 2">TSC#14021-0224.01</strain>
    </source>
</reference>
<reference evidence="1 2" key="1">
    <citation type="journal article" date="2007" name="Nature">
        <title>Evolution of genes and genomes on the Drosophila phylogeny.</title>
        <authorList>
            <consortium name="Drosophila 12 Genomes Consortium"/>
            <person name="Clark A.G."/>
            <person name="Eisen M.B."/>
            <person name="Smith D.R."/>
            <person name="Bergman C.M."/>
            <person name="Oliver B."/>
            <person name="Markow T.A."/>
            <person name="Kaufman T.C."/>
            <person name="Kellis M."/>
            <person name="Gelbart W."/>
            <person name="Iyer V.N."/>
            <person name="Pollard D.A."/>
            <person name="Sackton T.B."/>
            <person name="Larracuente A.M."/>
            <person name="Singh N.D."/>
            <person name="Abad J.P."/>
            <person name="Abt D.N."/>
            <person name="Adryan B."/>
            <person name="Aguade M."/>
            <person name="Akashi H."/>
            <person name="Anderson W.W."/>
            <person name="Aquadro C.F."/>
            <person name="Ardell D.H."/>
            <person name="Arguello R."/>
            <person name="Artieri C.G."/>
            <person name="Barbash D.A."/>
            <person name="Barker D."/>
            <person name="Barsanti P."/>
            <person name="Batterham P."/>
            <person name="Batzoglou S."/>
            <person name="Begun D."/>
            <person name="Bhutkar A."/>
            <person name="Blanco E."/>
            <person name="Bosak S.A."/>
            <person name="Bradley R.K."/>
            <person name="Brand A.D."/>
            <person name="Brent M.R."/>
            <person name="Brooks A.N."/>
            <person name="Brown R.H."/>
            <person name="Butlin R.K."/>
            <person name="Caggese C."/>
            <person name="Calvi B.R."/>
            <person name="Bernardo de Carvalho A."/>
            <person name="Caspi A."/>
            <person name="Castrezana S."/>
            <person name="Celniker S.E."/>
            <person name="Chang J.L."/>
            <person name="Chapple C."/>
            <person name="Chatterji S."/>
            <person name="Chinwalla A."/>
            <person name="Civetta A."/>
            <person name="Clifton S.W."/>
            <person name="Comeron J.M."/>
            <person name="Costello J.C."/>
            <person name="Coyne J.A."/>
            <person name="Daub J."/>
            <person name="David R.G."/>
            <person name="Delcher A.L."/>
            <person name="Delehaunty K."/>
            <person name="Do C.B."/>
            <person name="Ebling H."/>
            <person name="Edwards K."/>
            <person name="Eickbush T."/>
            <person name="Evans J.D."/>
            <person name="Filipski A."/>
            <person name="Findeiss S."/>
            <person name="Freyhult E."/>
            <person name="Fulton L."/>
            <person name="Fulton R."/>
            <person name="Garcia A.C."/>
            <person name="Gardiner A."/>
            <person name="Garfield D.A."/>
            <person name="Garvin B.E."/>
            <person name="Gibson G."/>
            <person name="Gilbert D."/>
            <person name="Gnerre S."/>
            <person name="Godfrey J."/>
            <person name="Good R."/>
            <person name="Gotea V."/>
            <person name="Gravely B."/>
            <person name="Greenberg A.J."/>
            <person name="Griffiths-Jones S."/>
            <person name="Gross S."/>
            <person name="Guigo R."/>
            <person name="Gustafson E.A."/>
            <person name="Haerty W."/>
            <person name="Hahn M.W."/>
            <person name="Halligan D.L."/>
            <person name="Halpern A.L."/>
            <person name="Halter G.M."/>
            <person name="Han M.V."/>
            <person name="Heger A."/>
            <person name="Hillier L."/>
            <person name="Hinrichs A.S."/>
            <person name="Holmes I."/>
            <person name="Hoskins R.A."/>
            <person name="Hubisz M.J."/>
            <person name="Hultmark D."/>
            <person name="Huntley M.A."/>
            <person name="Jaffe D.B."/>
            <person name="Jagadeeshan S."/>
            <person name="Jeck W.R."/>
            <person name="Johnson J."/>
            <person name="Jones C.D."/>
            <person name="Jordan W.C."/>
            <person name="Karpen G.H."/>
            <person name="Kataoka E."/>
            <person name="Keightley P.D."/>
            <person name="Kheradpour P."/>
            <person name="Kirkness E.F."/>
            <person name="Koerich L.B."/>
            <person name="Kristiansen K."/>
            <person name="Kudrna D."/>
            <person name="Kulathinal R.J."/>
            <person name="Kumar S."/>
            <person name="Kwok R."/>
            <person name="Lander E."/>
            <person name="Langley C.H."/>
            <person name="Lapoint R."/>
            <person name="Lazzaro B.P."/>
            <person name="Lee S.J."/>
            <person name="Levesque L."/>
            <person name="Li R."/>
            <person name="Lin C.F."/>
            <person name="Lin M.F."/>
            <person name="Lindblad-Toh K."/>
            <person name="Llopart A."/>
            <person name="Long M."/>
            <person name="Low L."/>
            <person name="Lozovsky E."/>
            <person name="Lu J."/>
            <person name="Luo M."/>
            <person name="Machado C.A."/>
            <person name="Makalowski W."/>
            <person name="Marzo M."/>
            <person name="Matsuda M."/>
            <person name="Matzkin L."/>
            <person name="McAllister B."/>
            <person name="McBride C.S."/>
            <person name="McKernan B."/>
            <person name="McKernan K."/>
            <person name="Mendez-Lago M."/>
            <person name="Minx P."/>
            <person name="Mollenhauer M.U."/>
            <person name="Montooth K."/>
            <person name="Mount S.M."/>
            <person name="Mu X."/>
            <person name="Myers E."/>
            <person name="Negre B."/>
            <person name="Newfeld S."/>
            <person name="Nielsen R."/>
            <person name="Noor M.A."/>
            <person name="O'Grady P."/>
            <person name="Pachter L."/>
            <person name="Papaceit M."/>
            <person name="Parisi M.J."/>
            <person name="Parisi M."/>
            <person name="Parts L."/>
            <person name="Pedersen J.S."/>
            <person name="Pesole G."/>
            <person name="Phillippy A.M."/>
            <person name="Ponting C.P."/>
            <person name="Pop M."/>
            <person name="Porcelli D."/>
            <person name="Powell J.R."/>
            <person name="Prohaska S."/>
            <person name="Pruitt K."/>
            <person name="Puig M."/>
            <person name="Quesneville H."/>
            <person name="Ram K.R."/>
            <person name="Rand D."/>
            <person name="Rasmussen M.D."/>
            <person name="Reed L.K."/>
            <person name="Reenan R."/>
            <person name="Reily A."/>
            <person name="Remington K.A."/>
            <person name="Rieger T.T."/>
            <person name="Ritchie M.G."/>
            <person name="Robin C."/>
            <person name="Rogers Y.H."/>
            <person name="Rohde C."/>
            <person name="Rozas J."/>
            <person name="Rubenfield M.J."/>
            <person name="Ruiz A."/>
            <person name="Russo S."/>
            <person name="Salzberg S.L."/>
            <person name="Sanchez-Gracia A."/>
            <person name="Saranga D.J."/>
            <person name="Sato H."/>
            <person name="Schaeffer S.W."/>
            <person name="Schatz M.C."/>
            <person name="Schlenke T."/>
            <person name="Schwartz R."/>
            <person name="Segarra C."/>
            <person name="Singh R.S."/>
            <person name="Sirot L."/>
            <person name="Sirota M."/>
            <person name="Sisneros N.B."/>
            <person name="Smith C.D."/>
            <person name="Smith T.F."/>
            <person name="Spieth J."/>
            <person name="Stage D.E."/>
            <person name="Stark A."/>
            <person name="Stephan W."/>
            <person name="Strausberg R.L."/>
            <person name="Strempel S."/>
            <person name="Sturgill D."/>
            <person name="Sutton G."/>
            <person name="Sutton G.G."/>
            <person name="Tao W."/>
            <person name="Teichmann S."/>
            <person name="Tobari Y.N."/>
            <person name="Tomimura Y."/>
            <person name="Tsolas J.M."/>
            <person name="Valente V.L."/>
            <person name="Venter E."/>
            <person name="Venter J.C."/>
            <person name="Vicario S."/>
            <person name="Vieira F.G."/>
            <person name="Vilella A.J."/>
            <person name="Villasante A."/>
            <person name="Walenz B."/>
            <person name="Wang J."/>
            <person name="Wasserman M."/>
            <person name="Watts T."/>
            <person name="Wilson D."/>
            <person name="Wilson R.K."/>
            <person name="Wing R.A."/>
            <person name="Wolfner M.F."/>
            <person name="Wong A."/>
            <person name="Wong G.K."/>
            <person name="Wu C.I."/>
            <person name="Wu G."/>
            <person name="Yamamoto D."/>
            <person name="Yang H.P."/>
            <person name="Yang S.P."/>
            <person name="Yorke J.A."/>
            <person name="Yoshida K."/>
            <person name="Zdobnov E."/>
            <person name="Zhang P."/>
            <person name="Zhang Y."/>
            <person name="Zimin A.V."/>
            <person name="Baldwin J."/>
            <person name="Abdouelleil A."/>
            <person name="Abdulkadir J."/>
            <person name="Abebe A."/>
            <person name="Abera B."/>
            <person name="Abreu J."/>
            <person name="Acer S.C."/>
            <person name="Aftuck L."/>
            <person name="Alexander A."/>
            <person name="An P."/>
            <person name="Anderson E."/>
            <person name="Anderson S."/>
            <person name="Arachi H."/>
            <person name="Azer M."/>
            <person name="Bachantsang P."/>
            <person name="Barry A."/>
            <person name="Bayul T."/>
            <person name="Berlin A."/>
            <person name="Bessette D."/>
            <person name="Bloom T."/>
            <person name="Blye J."/>
            <person name="Boguslavskiy L."/>
            <person name="Bonnet C."/>
            <person name="Boukhgalter B."/>
            <person name="Bourzgui I."/>
            <person name="Brown A."/>
            <person name="Cahill P."/>
            <person name="Channer S."/>
            <person name="Cheshatsang Y."/>
            <person name="Chuda L."/>
            <person name="Citroen M."/>
            <person name="Collymore A."/>
            <person name="Cooke P."/>
            <person name="Costello M."/>
            <person name="D'Aco K."/>
            <person name="Daza R."/>
            <person name="De Haan G."/>
            <person name="DeGray S."/>
            <person name="DeMaso C."/>
            <person name="Dhargay N."/>
            <person name="Dooley K."/>
            <person name="Dooley E."/>
            <person name="Doricent M."/>
            <person name="Dorje P."/>
            <person name="Dorjee K."/>
            <person name="Dupes A."/>
            <person name="Elong R."/>
            <person name="Falk J."/>
            <person name="Farina A."/>
            <person name="Faro S."/>
            <person name="Ferguson D."/>
            <person name="Fisher S."/>
            <person name="Foley C.D."/>
            <person name="Franke A."/>
            <person name="Friedrich D."/>
            <person name="Gadbois L."/>
            <person name="Gearin G."/>
            <person name="Gearin C.R."/>
            <person name="Giannoukos G."/>
            <person name="Goode T."/>
            <person name="Graham J."/>
            <person name="Grandbois E."/>
            <person name="Grewal S."/>
            <person name="Gyaltsen K."/>
            <person name="Hafez N."/>
            <person name="Hagos B."/>
            <person name="Hall J."/>
            <person name="Henson C."/>
            <person name="Hollinger A."/>
            <person name="Honan T."/>
            <person name="Huard M.D."/>
            <person name="Hughes L."/>
            <person name="Hurhula B."/>
            <person name="Husby M.E."/>
            <person name="Kamat A."/>
            <person name="Kanga B."/>
            <person name="Kashin S."/>
            <person name="Khazanovich D."/>
            <person name="Kisner P."/>
            <person name="Lance K."/>
            <person name="Lara M."/>
            <person name="Lee W."/>
            <person name="Lennon N."/>
            <person name="Letendre F."/>
            <person name="LeVine R."/>
            <person name="Lipovsky A."/>
            <person name="Liu X."/>
            <person name="Liu J."/>
            <person name="Liu S."/>
            <person name="Lokyitsang T."/>
            <person name="Lokyitsang Y."/>
            <person name="Lubonja R."/>
            <person name="Lui A."/>
            <person name="MacDonald P."/>
            <person name="Magnisalis V."/>
            <person name="Maru K."/>
            <person name="Matthews C."/>
            <person name="McCusker W."/>
            <person name="McDonough S."/>
            <person name="Mehta T."/>
            <person name="Meldrim J."/>
            <person name="Meneus L."/>
            <person name="Mihai O."/>
            <person name="Mihalev A."/>
            <person name="Mihova T."/>
            <person name="Mittelman R."/>
            <person name="Mlenga V."/>
            <person name="Montmayeur A."/>
            <person name="Mulrain L."/>
            <person name="Navidi A."/>
            <person name="Naylor J."/>
            <person name="Negash T."/>
            <person name="Nguyen T."/>
            <person name="Nguyen N."/>
            <person name="Nicol R."/>
            <person name="Norbu C."/>
            <person name="Norbu N."/>
            <person name="Novod N."/>
            <person name="O'Neill B."/>
            <person name="Osman S."/>
            <person name="Markiewicz E."/>
            <person name="Oyono O.L."/>
            <person name="Patti C."/>
            <person name="Phunkhang P."/>
            <person name="Pierre F."/>
            <person name="Priest M."/>
            <person name="Raghuraman S."/>
            <person name="Rege F."/>
            <person name="Reyes R."/>
            <person name="Rise C."/>
            <person name="Rogov P."/>
            <person name="Ross K."/>
            <person name="Ryan E."/>
            <person name="Settipalli S."/>
            <person name="Shea T."/>
            <person name="Sherpa N."/>
            <person name="Shi L."/>
            <person name="Shih D."/>
            <person name="Sparrow T."/>
            <person name="Spaulding J."/>
            <person name="Stalker J."/>
            <person name="Stange-Thomann N."/>
            <person name="Stavropoulos S."/>
            <person name="Stone C."/>
            <person name="Strader C."/>
            <person name="Tesfaye S."/>
            <person name="Thomson T."/>
            <person name="Thoulutsang Y."/>
            <person name="Thoulutsang D."/>
            <person name="Topham K."/>
            <person name="Topping I."/>
            <person name="Tsamla T."/>
            <person name="Vassiliev H."/>
            <person name="Vo A."/>
            <person name="Wangchuk T."/>
            <person name="Wangdi T."/>
            <person name="Weiand M."/>
            <person name="Wilkinson J."/>
            <person name="Wilson A."/>
            <person name="Yadav S."/>
            <person name="Young G."/>
            <person name="Yu Q."/>
            <person name="Zembek L."/>
            <person name="Zhong D."/>
            <person name="Zimmer A."/>
            <person name="Zwirko Z."/>
            <person name="Jaffe D.B."/>
            <person name="Alvarez P."/>
            <person name="Brockman W."/>
            <person name="Butler J."/>
            <person name="Chin C."/>
            <person name="Gnerre S."/>
            <person name="Grabherr M."/>
            <person name="Kleber M."/>
            <person name="Mauceli E."/>
            <person name="MacCallum I."/>
        </authorList>
    </citation>
    <scope>NUCLEOTIDE SEQUENCE [LARGE SCALE GENOMIC DNA]</scope>
    <source>
        <strain evidence="1 2">TSC#14021-0224.01</strain>
    </source>
</reference>
<accession>A0A0Q5VP14</accession>
<gene>
    <name evidence="1" type="primary">Dere\GG26184</name>
    <name evidence="1" type="synonym">GG26184</name>
    <name evidence="1" type="ORF">Dere_GG26184</name>
</gene>
<dbReference type="Pfam" id="PF15104">
    <property type="entry name" value="CFAP141"/>
    <property type="match status" value="1"/>
</dbReference>
<protein>
    <submittedName>
        <fullName evidence="1">Uncharacterized protein</fullName>
    </submittedName>
</protein>
<evidence type="ECO:0000313" key="2">
    <source>
        <dbReference type="Proteomes" id="UP000008711"/>
    </source>
</evidence>
<dbReference type="Proteomes" id="UP000008711">
    <property type="component" value="Unassembled WGS sequence"/>
</dbReference>
<dbReference type="KEGG" id="der:26526008"/>
<proteinExistence type="predicted"/>
<evidence type="ECO:0000313" key="1">
    <source>
        <dbReference type="EMBL" id="KQS63030.1"/>
    </source>
</evidence>
<dbReference type="EMBL" id="CH954179">
    <property type="protein sequence ID" value="KQS63030.1"/>
    <property type="molecule type" value="Genomic_DNA"/>
</dbReference>
<dbReference type="AlphaFoldDB" id="A0A0Q5VP14"/>
<organism evidence="1 2">
    <name type="scientific">Drosophila erecta</name>
    <name type="common">Fruit fly</name>
    <dbReference type="NCBI Taxonomy" id="7220"/>
    <lineage>
        <taxon>Eukaryota</taxon>
        <taxon>Metazoa</taxon>
        <taxon>Ecdysozoa</taxon>
        <taxon>Arthropoda</taxon>
        <taxon>Hexapoda</taxon>
        <taxon>Insecta</taxon>
        <taxon>Pterygota</taxon>
        <taxon>Neoptera</taxon>
        <taxon>Endopterygota</taxon>
        <taxon>Diptera</taxon>
        <taxon>Brachycera</taxon>
        <taxon>Muscomorpha</taxon>
        <taxon>Ephydroidea</taxon>
        <taxon>Drosophilidae</taxon>
        <taxon>Drosophila</taxon>
        <taxon>Sophophora</taxon>
    </lineage>
</organism>
<dbReference type="InterPro" id="IPR029375">
    <property type="entry name" value="CFAP141"/>
</dbReference>
<sequence>MSHILASKLDCQCARKNSPMDSVITPITQELKCMQKLIKRIRHTQMVDLIQRETEMYDAELKARNLSIWHEADHRHCK</sequence>
<keyword evidence="2" id="KW-1185">Reference proteome</keyword>
<name>A0A0Q5VP14_DROER</name>